<proteinExistence type="predicted"/>
<gene>
    <name evidence="1" type="ORF">g.606</name>
</gene>
<feature type="non-terminal residue" evidence="1">
    <location>
        <position position="129"/>
    </location>
</feature>
<name>A0A1B6IZ91_9HEMI</name>
<reference evidence="1" key="1">
    <citation type="submission" date="2015-11" db="EMBL/GenBank/DDBJ databases">
        <title>De novo transcriptome assembly of four potential Pierce s Disease insect vectors from Arizona vineyards.</title>
        <authorList>
            <person name="Tassone E.E."/>
        </authorList>
    </citation>
    <scope>NUCLEOTIDE SEQUENCE</scope>
</reference>
<sequence>KIKQYKKYIYNKEEATAIDSGTQTNNLDTPKPSITSHILVELTKLKCRHDHMESTINDLQCKLQNTMTPAELTYKTPPAKQPLSPNCTNKTFKKQGSKKQNIFSISLQVAKNKELQEIKKHKNETVKKN</sequence>
<feature type="non-terminal residue" evidence="1">
    <location>
        <position position="1"/>
    </location>
</feature>
<organism evidence="1">
    <name type="scientific">Homalodisca liturata</name>
    <dbReference type="NCBI Taxonomy" id="320908"/>
    <lineage>
        <taxon>Eukaryota</taxon>
        <taxon>Metazoa</taxon>
        <taxon>Ecdysozoa</taxon>
        <taxon>Arthropoda</taxon>
        <taxon>Hexapoda</taxon>
        <taxon>Insecta</taxon>
        <taxon>Pterygota</taxon>
        <taxon>Neoptera</taxon>
        <taxon>Paraneoptera</taxon>
        <taxon>Hemiptera</taxon>
        <taxon>Auchenorrhyncha</taxon>
        <taxon>Membracoidea</taxon>
        <taxon>Cicadellidae</taxon>
        <taxon>Cicadellinae</taxon>
        <taxon>Proconiini</taxon>
        <taxon>Homalodisca</taxon>
    </lineage>
</organism>
<protein>
    <submittedName>
        <fullName evidence="1">Uncharacterized protein</fullName>
    </submittedName>
</protein>
<accession>A0A1B6IZ91</accession>
<evidence type="ECO:0000313" key="1">
    <source>
        <dbReference type="EMBL" id="JAS92160.1"/>
    </source>
</evidence>
<dbReference type="EMBL" id="GECU01015546">
    <property type="protein sequence ID" value="JAS92160.1"/>
    <property type="molecule type" value="Transcribed_RNA"/>
</dbReference>
<dbReference type="AlphaFoldDB" id="A0A1B6IZ91"/>